<dbReference type="PANTHER" id="PTHR30055">
    <property type="entry name" value="HTH-TYPE TRANSCRIPTIONAL REGULATOR RUTR"/>
    <property type="match status" value="1"/>
</dbReference>
<dbReference type="Proteomes" id="UP001596116">
    <property type="component" value="Unassembled WGS sequence"/>
</dbReference>
<dbReference type="PROSITE" id="PS01081">
    <property type="entry name" value="HTH_TETR_1"/>
    <property type="match status" value="1"/>
</dbReference>
<keyword evidence="5" id="KW-1185">Reference proteome</keyword>
<evidence type="ECO:0000256" key="1">
    <source>
        <dbReference type="ARBA" id="ARBA00023125"/>
    </source>
</evidence>
<dbReference type="PANTHER" id="PTHR30055:SF146">
    <property type="entry name" value="HTH-TYPE TRANSCRIPTIONAL DUAL REGULATOR CECR"/>
    <property type="match status" value="1"/>
</dbReference>
<sequence length="207" mass="22665">MSEAATADATLDEKTEAIVEAARKTFLTRGFDSASMDQIALTAGVSKRTVYNRFRSKEELFGAAIAESCKDLLPVNVDDIEASLPPAALIRALGRQFLQGVLRPETLSLRRIATFEAGRNPAIGKTYLEHSAEWMVKRCAPILARLAARGAFKIDDPEKAIWQLGALLTEPLYTRVLLGEAPKDLETAIDQQIERGVIAFTKIYGAD</sequence>
<evidence type="ECO:0000313" key="5">
    <source>
        <dbReference type="Proteomes" id="UP001596116"/>
    </source>
</evidence>
<gene>
    <name evidence="4" type="ORF">ACFMB1_07065</name>
</gene>
<feature type="domain" description="HTH tetR-type" evidence="3">
    <location>
        <begin position="12"/>
        <end position="72"/>
    </location>
</feature>
<evidence type="ECO:0000256" key="2">
    <source>
        <dbReference type="PROSITE-ProRule" id="PRU00335"/>
    </source>
</evidence>
<evidence type="ECO:0000259" key="3">
    <source>
        <dbReference type="PROSITE" id="PS50977"/>
    </source>
</evidence>
<accession>A0ABW1KUT9</accession>
<dbReference type="InterPro" id="IPR036271">
    <property type="entry name" value="Tet_transcr_reg_TetR-rel_C_sf"/>
</dbReference>
<dbReference type="SUPFAM" id="SSF46689">
    <property type="entry name" value="Homeodomain-like"/>
    <property type="match status" value="1"/>
</dbReference>
<proteinExistence type="predicted"/>
<reference evidence="4 5" key="1">
    <citation type="submission" date="2024-09" db="EMBL/GenBank/DDBJ databases">
        <authorList>
            <person name="Zhang Z.-H."/>
        </authorList>
    </citation>
    <scope>NUCLEOTIDE SEQUENCE [LARGE SCALE GENOMIC DNA]</scope>
    <source>
        <strain evidence="4 5">HHTR114</strain>
    </source>
</reference>
<keyword evidence="1 2" id="KW-0238">DNA-binding</keyword>
<dbReference type="PROSITE" id="PS50977">
    <property type="entry name" value="HTH_TETR_2"/>
    <property type="match status" value="1"/>
</dbReference>
<name>A0ABW1KUT9_9PROT</name>
<protein>
    <submittedName>
        <fullName evidence="4">TetR/AcrR family transcriptional regulator</fullName>
    </submittedName>
</protein>
<dbReference type="PRINTS" id="PR00455">
    <property type="entry name" value="HTHTETR"/>
</dbReference>
<evidence type="ECO:0000313" key="4">
    <source>
        <dbReference type="EMBL" id="MFC6035299.1"/>
    </source>
</evidence>
<dbReference type="Gene3D" id="1.10.357.10">
    <property type="entry name" value="Tetracycline Repressor, domain 2"/>
    <property type="match status" value="1"/>
</dbReference>
<dbReference type="InterPro" id="IPR023772">
    <property type="entry name" value="DNA-bd_HTH_TetR-type_CS"/>
</dbReference>
<dbReference type="Pfam" id="PF00440">
    <property type="entry name" value="TetR_N"/>
    <property type="match status" value="1"/>
</dbReference>
<dbReference type="SUPFAM" id="SSF48498">
    <property type="entry name" value="Tetracyclin repressor-like, C-terminal domain"/>
    <property type="match status" value="1"/>
</dbReference>
<dbReference type="Pfam" id="PF14246">
    <property type="entry name" value="TetR_C_7"/>
    <property type="match status" value="1"/>
</dbReference>
<dbReference type="RefSeq" id="WP_379879376.1">
    <property type="nucleotide sequence ID" value="NZ_JBHPON010000001.1"/>
</dbReference>
<comment type="caution">
    <text evidence="4">The sequence shown here is derived from an EMBL/GenBank/DDBJ whole genome shotgun (WGS) entry which is preliminary data.</text>
</comment>
<dbReference type="Gene3D" id="1.10.10.60">
    <property type="entry name" value="Homeodomain-like"/>
    <property type="match status" value="1"/>
</dbReference>
<dbReference type="InterPro" id="IPR050109">
    <property type="entry name" value="HTH-type_TetR-like_transc_reg"/>
</dbReference>
<organism evidence="4 5">
    <name type="scientific">Hyphococcus aureus</name>
    <dbReference type="NCBI Taxonomy" id="2666033"/>
    <lineage>
        <taxon>Bacteria</taxon>
        <taxon>Pseudomonadati</taxon>
        <taxon>Pseudomonadota</taxon>
        <taxon>Alphaproteobacteria</taxon>
        <taxon>Parvularculales</taxon>
        <taxon>Parvularculaceae</taxon>
        <taxon>Hyphococcus</taxon>
    </lineage>
</organism>
<dbReference type="EMBL" id="JBHPON010000001">
    <property type="protein sequence ID" value="MFC6035299.1"/>
    <property type="molecule type" value="Genomic_DNA"/>
</dbReference>
<dbReference type="InterPro" id="IPR001647">
    <property type="entry name" value="HTH_TetR"/>
</dbReference>
<dbReference type="InterPro" id="IPR039536">
    <property type="entry name" value="TetR_C_Proteobacteria"/>
</dbReference>
<dbReference type="InterPro" id="IPR009057">
    <property type="entry name" value="Homeodomain-like_sf"/>
</dbReference>
<feature type="DNA-binding region" description="H-T-H motif" evidence="2">
    <location>
        <begin position="35"/>
        <end position="54"/>
    </location>
</feature>